<evidence type="ECO:0000313" key="3">
    <source>
        <dbReference type="EMBL" id="MBR0680710.1"/>
    </source>
</evidence>
<sequence length="926" mass="99072">MDVMPPSDLLADLLERLRAAREAAAADPFGDPVLLVALDVSRALDEGRLTREALRALIARMARDAASDRAARLAAYAGLDDDAAALARIAGRLVRPDPEDSPVPFAAFREAVERARFAAVFTAHPTFSLPLATGTALAEAAGGATLPDGLSHRPAPVTLEEEFRQAAAAIDRGRDALDALSAALFEAGREVWGDRVLALEPRPLILSSWVGYDTDGRTDIGWQDTLRLRLRMKRLQLARLADRLAPLGDCAAPIVARARAAAAEVAAQEEAAPAKPTAETARAFALRLIEGREAALTSPEPLLALFPAAIEAAPDAAARQALAVQRAGLAAHGLALAHTHVRLNAAQIHNALRQRLGIAAAPDDRAGRRGLLAQVNAALAEVKPLPVDTGAILAEQASAVRLVMTVAQVLKHIDGSQPVRFLIAETETGYTLLAALWLAKRFGIADRIEISPLFETAEALERGERVLEEALRSPHFRDYLRRHGRLCLQFGYSDSGRYVGQLAASYLAERLKIRLAEQMRRHALHGIELVLFDTHGESIGRGGHPASLADRFAYLSPPAARGALAAAGLKLREETAFQGGDGYLLFGTERLALATIARIAEHALAPEAEPSDPIYAEADWGADFFATIRREMSALVEDPGYAALLGAFGPGLLDRTGSRPSARQTDGLGGPVRISHPSQLRAIPNNAILHQMGWLANTLHGLGAAAAANPDAFADLSARSPRFARALAMAARAAACSDLGVLRAAMDMLDPSPWLDRAGFTRRPGRREALMAVAEALERLGLSASTRRMFRRLQADHLMLRAAWPDLPAMPDRLVLAHALRLCLVQRLWLLAVALPEFSPRHGATRDSLVARLLQLDVPPVLDLLAEIFPAAPDPATGLDFGEPAPPREGASYAAEHEAILTPMAELFALVRECSAVISHEVGAFG</sequence>
<evidence type="ECO:0000256" key="2">
    <source>
        <dbReference type="ARBA" id="ARBA00022419"/>
    </source>
</evidence>
<comment type="caution">
    <text evidence="3">The sequence shown here is derived from an EMBL/GenBank/DDBJ whole genome shotgun (WGS) entry which is preliminary data.</text>
</comment>
<dbReference type="PANTHER" id="PTHR30523">
    <property type="entry name" value="PHOSPHOENOLPYRUVATE CARBOXYLASE"/>
    <property type="match status" value="1"/>
</dbReference>
<accession>A0A9X9XAH4</accession>
<reference evidence="3" key="1">
    <citation type="submission" date="2020-01" db="EMBL/GenBank/DDBJ databases">
        <authorList>
            <person name="Rat A."/>
        </authorList>
    </citation>
    <scope>NUCLEOTIDE SEQUENCE</scope>
    <source>
        <strain evidence="3">LMG 31228</strain>
    </source>
</reference>
<dbReference type="GO" id="GO:0005829">
    <property type="term" value="C:cytosol"/>
    <property type="evidence" value="ECO:0007669"/>
    <property type="project" value="TreeGrafter"/>
</dbReference>
<organism evidence="3 4">
    <name type="scientific">Neoroseomonas eburnea</name>
    <dbReference type="NCBI Taxonomy" id="1346889"/>
    <lineage>
        <taxon>Bacteria</taxon>
        <taxon>Pseudomonadati</taxon>
        <taxon>Pseudomonadota</taxon>
        <taxon>Alphaproteobacteria</taxon>
        <taxon>Acetobacterales</taxon>
        <taxon>Acetobacteraceae</taxon>
        <taxon>Neoroseomonas</taxon>
    </lineage>
</organism>
<dbReference type="GO" id="GO:0006099">
    <property type="term" value="P:tricarboxylic acid cycle"/>
    <property type="evidence" value="ECO:0007669"/>
    <property type="project" value="InterPro"/>
</dbReference>
<dbReference type="Proteomes" id="UP001138709">
    <property type="component" value="Unassembled WGS sequence"/>
</dbReference>
<dbReference type="AlphaFoldDB" id="A0A9X9XAH4"/>
<evidence type="ECO:0000256" key="1">
    <source>
        <dbReference type="ARBA" id="ARBA00003670"/>
    </source>
</evidence>
<gene>
    <name evidence="3" type="ORF">GXW74_09435</name>
</gene>
<dbReference type="GO" id="GO:0015977">
    <property type="term" value="P:carbon fixation"/>
    <property type="evidence" value="ECO:0007669"/>
    <property type="project" value="InterPro"/>
</dbReference>
<dbReference type="Pfam" id="PF00311">
    <property type="entry name" value="PEPcase"/>
    <property type="match status" value="1"/>
</dbReference>
<protein>
    <recommendedName>
        <fullName evidence="2">Phosphoenolpyruvate carboxylase</fullName>
    </recommendedName>
</protein>
<dbReference type="RefSeq" id="WP_211846237.1">
    <property type="nucleotide sequence ID" value="NZ_JAAEDL010000007.1"/>
</dbReference>
<dbReference type="InterPro" id="IPR015813">
    <property type="entry name" value="Pyrv/PenolPyrv_kinase-like_dom"/>
</dbReference>
<dbReference type="EMBL" id="JAAEDL010000007">
    <property type="protein sequence ID" value="MBR0680710.1"/>
    <property type="molecule type" value="Genomic_DNA"/>
</dbReference>
<name>A0A9X9XAH4_9PROT</name>
<comment type="function">
    <text evidence="1">Forms oxaloacetate, a four-carbon dicarboxylic acid source for the tricarboxylic acid cycle.</text>
</comment>
<evidence type="ECO:0000313" key="4">
    <source>
        <dbReference type="Proteomes" id="UP001138709"/>
    </source>
</evidence>
<dbReference type="GO" id="GO:0008964">
    <property type="term" value="F:phosphoenolpyruvate carboxylase activity"/>
    <property type="evidence" value="ECO:0007669"/>
    <property type="project" value="InterPro"/>
</dbReference>
<dbReference type="InterPro" id="IPR021135">
    <property type="entry name" value="PEP_COase"/>
</dbReference>
<proteinExistence type="predicted"/>
<reference evidence="3" key="2">
    <citation type="journal article" date="2021" name="Syst. Appl. Microbiol.">
        <title>Roseomonas hellenica sp. nov., isolated from roots of wild-growing Alkanna tinctoria.</title>
        <authorList>
            <person name="Rat A."/>
            <person name="Naranjo H.D."/>
            <person name="Lebbe L."/>
            <person name="Cnockaert M."/>
            <person name="Krigas N."/>
            <person name="Grigoriadou K."/>
            <person name="Maloupa E."/>
            <person name="Willems A."/>
        </authorList>
    </citation>
    <scope>NUCLEOTIDE SEQUENCE</scope>
    <source>
        <strain evidence="3">LMG 31228</strain>
    </source>
</reference>
<dbReference type="SUPFAM" id="SSF51621">
    <property type="entry name" value="Phosphoenolpyruvate/pyruvate domain"/>
    <property type="match status" value="1"/>
</dbReference>
<keyword evidence="4" id="KW-1185">Reference proteome</keyword>
<dbReference type="PANTHER" id="PTHR30523:SF6">
    <property type="entry name" value="PHOSPHOENOLPYRUVATE CARBOXYLASE"/>
    <property type="match status" value="1"/>
</dbReference>